<proteinExistence type="predicted"/>
<evidence type="ECO:0000313" key="1">
    <source>
        <dbReference type="EMBL" id="QOV98168.1"/>
    </source>
</evidence>
<sequence>MWVWIASALAAWLGLSALGALAVGRFLFVSEREEQLVEMQREQRDPANPPVAS</sequence>
<dbReference type="AlphaFoldDB" id="A0A7T7LGK9"/>
<keyword evidence="2" id="KW-1185">Reference proteome</keyword>
<accession>A0A7M2XK78</accession>
<protein>
    <submittedName>
        <fullName evidence="1">Uncharacterized protein</fullName>
    </submittedName>
</protein>
<dbReference type="Proteomes" id="UP000593818">
    <property type="component" value="Chromosome"/>
</dbReference>
<organism evidence="1 2">
    <name type="scientific">Rhodococcus pyridinivorans</name>
    <dbReference type="NCBI Taxonomy" id="103816"/>
    <lineage>
        <taxon>Bacteria</taxon>
        <taxon>Bacillati</taxon>
        <taxon>Actinomycetota</taxon>
        <taxon>Actinomycetes</taxon>
        <taxon>Mycobacteriales</taxon>
        <taxon>Nocardiaceae</taxon>
        <taxon>Rhodococcus</taxon>
    </lineage>
</organism>
<accession>A0A7T7LGK9</accession>
<evidence type="ECO:0000313" key="2">
    <source>
        <dbReference type="Proteomes" id="UP000593818"/>
    </source>
</evidence>
<dbReference type="RefSeq" id="WP_019290926.1">
    <property type="nucleotide sequence ID" value="NZ_CP022208.1"/>
</dbReference>
<reference evidence="1 2" key="1">
    <citation type="submission" date="2020-10" db="EMBL/GenBank/DDBJ databases">
        <title>Whole genome sequence of oil-degrading bacteria Rhodococcus pyridinivorans strain 5Ap.</title>
        <authorList>
            <person name="Akhremchuk A.E."/>
            <person name="Valentovich L.N."/>
            <person name="Charniauskaya M.I."/>
            <person name="Bukliarevich H.A."/>
            <person name="Titok M.A."/>
        </authorList>
    </citation>
    <scope>NUCLEOTIDE SEQUENCE [LARGE SCALE GENOMIC DNA]</scope>
    <source>
        <strain evidence="1 2">5Ap</strain>
    </source>
</reference>
<dbReference type="GeneID" id="66742798"/>
<gene>
    <name evidence="1" type="ORF">INP59_20195</name>
</gene>
<name>A0A7T7LGK9_9NOCA</name>
<dbReference type="EMBL" id="CP063450">
    <property type="protein sequence ID" value="QOV98168.1"/>
    <property type="molecule type" value="Genomic_DNA"/>
</dbReference>